<name>A0A392RH96_9FABA</name>
<comment type="caution">
    <text evidence="1">The sequence shown here is derived from an EMBL/GenBank/DDBJ whole genome shotgun (WGS) entry which is preliminary data.</text>
</comment>
<organism evidence="1 2">
    <name type="scientific">Trifolium medium</name>
    <dbReference type="NCBI Taxonomy" id="97028"/>
    <lineage>
        <taxon>Eukaryota</taxon>
        <taxon>Viridiplantae</taxon>
        <taxon>Streptophyta</taxon>
        <taxon>Embryophyta</taxon>
        <taxon>Tracheophyta</taxon>
        <taxon>Spermatophyta</taxon>
        <taxon>Magnoliopsida</taxon>
        <taxon>eudicotyledons</taxon>
        <taxon>Gunneridae</taxon>
        <taxon>Pentapetalae</taxon>
        <taxon>rosids</taxon>
        <taxon>fabids</taxon>
        <taxon>Fabales</taxon>
        <taxon>Fabaceae</taxon>
        <taxon>Papilionoideae</taxon>
        <taxon>50 kb inversion clade</taxon>
        <taxon>NPAAA clade</taxon>
        <taxon>Hologalegina</taxon>
        <taxon>IRL clade</taxon>
        <taxon>Trifolieae</taxon>
        <taxon>Trifolium</taxon>
    </lineage>
</organism>
<protein>
    <submittedName>
        <fullName evidence="1">Gag-pol polyprotein</fullName>
    </submittedName>
</protein>
<reference evidence="1 2" key="1">
    <citation type="journal article" date="2018" name="Front. Plant Sci.">
        <title>Red Clover (Trifolium pratense) and Zigzag Clover (T. medium) - A Picture of Genomic Similarities and Differences.</title>
        <authorList>
            <person name="Dluhosova J."/>
            <person name="Istvanek J."/>
            <person name="Nedelnik J."/>
            <person name="Repkova J."/>
        </authorList>
    </citation>
    <scope>NUCLEOTIDE SEQUENCE [LARGE SCALE GENOMIC DNA]</scope>
    <source>
        <strain evidence="2">cv. 10/8</strain>
        <tissue evidence="1">Leaf</tissue>
    </source>
</reference>
<proteinExistence type="predicted"/>
<accession>A0A392RH96</accession>
<evidence type="ECO:0000313" key="2">
    <source>
        <dbReference type="Proteomes" id="UP000265520"/>
    </source>
</evidence>
<evidence type="ECO:0000313" key="1">
    <source>
        <dbReference type="EMBL" id="MCI35502.1"/>
    </source>
</evidence>
<sequence>KLLSGKMDKEGGSVTKPPLLNGPKNYDYWKSRMSAFLKSIDIRTWKAVLKGWEIPFVLDKDGNKTTVKKPEEE</sequence>
<feature type="non-terminal residue" evidence="1">
    <location>
        <position position="1"/>
    </location>
</feature>
<dbReference type="AlphaFoldDB" id="A0A392RH96"/>
<dbReference type="EMBL" id="LXQA010224017">
    <property type="protein sequence ID" value="MCI35502.1"/>
    <property type="molecule type" value="Genomic_DNA"/>
</dbReference>
<keyword evidence="2" id="KW-1185">Reference proteome</keyword>
<dbReference type="Proteomes" id="UP000265520">
    <property type="component" value="Unassembled WGS sequence"/>
</dbReference>